<sequence>MTQPAPDQSFSGGSRGAGVWNLYFIGKFVLLWLNYIQLKPIENAALLALILIPIRSLLMRRIRAAAALAGAFALIWSESWLPGPDVIIRNIGNLADFSPAYLLELASSAVNIEMVEIAFAAFIVWMLLRNWIRFTVFTIAGLIFFSLPNWRMLLESEKNETPREVPTETAAGALSATVPLQAESGPLPPQTEPANDAGINRWLTRFYQSESERRAGIPQEARPRDFDIAVVNICSLSTDDLEASELADHPVFSRFDARFENFNSATTYSGPATIRLLRSACGQPSHEVLYNHREPSCELFGRLEQAGWKTTFFMDHNGQFDGYLDSLRERAGFAEKLSDQSAYRQALAAFDDSKIYRTADVLRDWLKHKPADGGPTAAFFNLIALHDGNRALSSSRPMPFKPRAENLLNDLSQVMTEVEASGRKVLFIVIPEHGAAVRGDKIQMARLREIPSPRITHVPVLVKFFGLPKTKLPAAQIRIPESTSYLAVSELIGRTVTCDPWAASTTCPRPQELFKNLPQTWAVSENSNASVLSYQDKWWVKLPGDKWIAYPGM</sequence>
<name>A0AAI9SCW9_9BURK</name>
<dbReference type="GO" id="GO:0016740">
    <property type="term" value="F:transferase activity"/>
    <property type="evidence" value="ECO:0007669"/>
    <property type="project" value="UniProtKB-KW"/>
</dbReference>
<dbReference type="RefSeq" id="WP_139687272.1">
    <property type="nucleotide sequence ID" value="NZ_WEHW01000006.1"/>
</dbReference>
<dbReference type="Proteomes" id="UP000469462">
    <property type="component" value="Unassembled WGS sequence"/>
</dbReference>
<keyword evidence="1" id="KW-0472">Membrane</keyword>
<protein>
    <submittedName>
        <fullName evidence="2">Cellulose biosynthesis protein BcsG</fullName>
        <ecNumber evidence="2">2.7.8.-</ecNumber>
    </submittedName>
</protein>
<dbReference type="NCBIfam" id="TIGR03368">
    <property type="entry name" value="cellulose_yhjU"/>
    <property type="match status" value="1"/>
</dbReference>
<feature type="transmembrane region" description="Helical" evidence="1">
    <location>
        <begin position="101"/>
        <end position="127"/>
    </location>
</feature>
<evidence type="ECO:0000313" key="3">
    <source>
        <dbReference type="Proteomes" id="UP000469462"/>
    </source>
</evidence>
<comment type="caution">
    <text evidence="2">The sequence shown here is derived from an EMBL/GenBank/DDBJ whole genome shotgun (WGS) entry which is preliminary data.</text>
</comment>
<accession>A0AAI9SCW9</accession>
<feature type="transmembrane region" description="Helical" evidence="1">
    <location>
        <begin position="64"/>
        <end position="81"/>
    </location>
</feature>
<feature type="transmembrane region" description="Helical" evidence="1">
    <location>
        <begin position="29"/>
        <end position="52"/>
    </location>
</feature>
<dbReference type="Gene3D" id="3.40.720.10">
    <property type="entry name" value="Alkaline Phosphatase, subunit A"/>
    <property type="match status" value="1"/>
</dbReference>
<keyword evidence="1" id="KW-0812">Transmembrane</keyword>
<organism evidence="2 3">
    <name type="scientific">Sutterella seckii</name>
    <dbReference type="NCBI Taxonomy" id="1944635"/>
    <lineage>
        <taxon>Bacteria</taxon>
        <taxon>Pseudomonadati</taxon>
        <taxon>Pseudomonadota</taxon>
        <taxon>Betaproteobacteria</taxon>
        <taxon>Burkholderiales</taxon>
        <taxon>Sutterellaceae</taxon>
        <taxon>Sutterella</taxon>
    </lineage>
</organism>
<proteinExistence type="predicted"/>
<keyword evidence="3" id="KW-1185">Reference proteome</keyword>
<dbReference type="EC" id="2.7.8.-" evidence="2"/>
<keyword evidence="2" id="KW-0808">Transferase</keyword>
<dbReference type="EMBL" id="WEHW01000006">
    <property type="protein sequence ID" value="KAB7652116.1"/>
    <property type="molecule type" value="Genomic_DNA"/>
</dbReference>
<feature type="transmembrane region" description="Helical" evidence="1">
    <location>
        <begin position="134"/>
        <end position="153"/>
    </location>
</feature>
<reference evidence="2 3" key="1">
    <citation type="submission" date="2019-10" db="EMBL/GenBank/DDBJ databases">
        <title>Genome diversity of Sutterella seckii.</title>
        <authorList>
            <person name="Chaplin A.V."/>
            <person name="Sokolova S.R."/>
            <person name="Mosin K.A."/>
            <person name="Ivanova E.L."/>
            <person name="Kochetkova T.O."/>
            <person name="Goltsov A.Y."/>
            <person name="Trofimov D.Y."/>
            <person name="Efimov B.A."/>
        </authorList>
    </citation>
    <scope>NUCLEOTIDE SEQUENCE [LARGE SCALE GENOMIC DNA]</scope>
    <source>
        <strain evidence="2 3">ASD3426</strain>
    </source>
</reference>
<dbReference type="InterPro" id="IPR017744">
    <property type="entry name" value="BcsG"/>
</dbReference>
<evidence type="ECO:0000256" key="1">
    <source>
        <dbReference type="SAM" id="Phobius"/>
    </source>
</evidence>
<dbReference type="InterPro" id="IPR017850">
    <property type="entry name" value="Alkaline_phosphatase_core_sf"/>
</dbReference>
<gene>
    <name evidence="2" type="primary">bcsG</name>
    <name evidence="2" type="ORF">GBM96_03055</name>
</gene>
<keyword evidence="1" id="KW-1133">Transmembrane helix</keyword>
<dbReference type="Pfam" id="PF11658">
    <property type="entry name" value="CBP_BcsG"/>
    <property type="match status" value="1"/>
</dbReference>
<evidence type="ECO:0000313" key="2">
    <source>
        <dbReference type="EMBL" id="KAB7652116.1"/>
    </source>
</evidence>
<dbReference type="AlphaFoldDB" id="A0AAI9SCW9"/>